<evidence type="ECO:0000313" key="3">
    <source>
        <dbReference type="Proteomes" id="UP000579812"/>
    </source>
</evidence>
<reference evidence="2 3" key="1">
    <citation type="submission" date="2020-04" db="EMBL/GenBank/DDBJ databases">
        <title>Chromosome-level genome assembly of a cyprinid fish Onychostoma macrolepis by integration of Nanopore Sequencing, Bionano and Hi-C technology.</title>
        <authorList>
            <person name="Wang D."/>
        </authorList>
    </citation>
    <scope>NUCLEOTIDE SEQUENCE [LARGE SCALE GENOMIC DNA]</scope>
    <source>
        <strain evidence="2">SWU-2019</strain>
        <tissue evidence="2">Muscle</tissue>
    </source>
</reference>
<feature type="region of interest" description="Disordered" evidence="1">
    <location>
        <begin position="1"/>
        <end position="41"/>
    </location>
</feature>
<keyword evidence="3" id="KW-1185">Reference proteome</keyword>
<feature type="region of interest" description="Disordered" evidence="1">
    <location>
        <begin position="111"/>
        <end position="133"/>
    </location>
</feature>
<name>A0A7J6DCU1_9TELE</name>
<feature type="compositionally biased region" description="Basic and acidic residues" evidence="1">
    <location>
        <begin position="31"/>
        <end position="41"/>
    </location>
</feature>
<sequence length="133" mass="15471">MLGTTGRSHRYDASSLLQQAPRSQAKPGPSDNRDGVHAKDLSRTAILLRFPRFLRRFLFQGVSAKRQQCQDKQYSSQEVRWPGSAVIQWAASMDKDHQPEKREVKLVEQRWIQENMPTEPRDKHRRTDEDKTG</sequence>
<proteinExistence type="predicted"/>
<evidence type="ECO:0000313" key="2">
    <source>
        <dbReference type="EMBL" id="KAF4116951.1"/>
    </source>
</evidence>
<accession>A0A7J6DCU1</accession>
<organism evidence="2 3">
    <name type="scientific">Onychostoma macrolepis</name>
    <dbReference type="NCBI Taxonomy" id="369639"/>
    <lineage>
        <taxon>Eukaryota</taxon>
        <taxon>Metazoa</taxon>
        <taxon>Chordata</taxon>
        <taxon>Craniata</taxon>
        <taxon>Vertebrata</taxon>
        <taxon>Euteleostomi</taxon>
        <taxon>Actinopterygii</taxon>
        <taxon>Neopterygii</taxon>
        <taxon>Teleostei</taxon>
        <taxon>Ostariophysi</taxon>
        <taxon>Cypriniformes</taxon>
        <taxon>Cyprinidae</taxon>
        <taxon>Acrossocheilinae</taxon>
        <taxon>Onychostoma</taxon>
    </lineage>
</organism>
<gene>
    <name evidence="2" type="ORF">G5714_001504</name>
</gene>
<dbReference type="Proteomes" id="UP000579812">
    <property type="component" value="Unassembled WGS sequence"/>
</dbReference>
<protein>
    <submittedName>
        <fullName evidence="2">Uncharacterized protein</fullName>
    </submittedName>
</protein>
<comment type="caution">
    <text evidence="2">The sequence shown here is derived from an EMBL/GenBank/DDBJ whole genome shotgun (WGS) entry which is preliminary data.</text>
</comment>
<dbReference type="AlphaFoldDB" id="A0A7J6DCU1"/>
<dbReference type="EMBL" id="JAAMOB010000002">
    <property type="protein sequence ID" value="KAF4116951.1"/>
    <property type="molecule type" value="Genomic_DNA"/>
</dbReference>
<evidence type="ECO:0000256" key="1">
    <source>
        <dbReference type="SAM" id="MobiDB-lite"/>
    </source>
</evidence>
<feature type="compositionally biased region" description="Basic and acidic residues" evidence="1">
    <location>
        <begin position="119"/>
        <end position="133"/>
    </location>
</feature>